<reference evidence="1 2" key="1">
    <citation type="submission" date="2019-05" db="EMBL/GenBank/DDBJ databases">
        <title>Draft genome sequence of Nonomuraea turkmeniaca DSM 43926.</title>
        <authorList>
            <person name="Saricaoglu S."/>
            <person name="Isik K."/>
        </authorList>
    </citation>
    <scope>NUCLEOTIDE SEQUENCE [LARGE SCALE GENOMIC DNA]</scope>
    <source>
        <strain evidence="1 2">DSM 43926</strain>
    </source>
</reference>
<gene>
    <name evidence="1" type="ORF">ETD86_28510</name>
</gene>
<evidence type="ECO:0000313" key="2">
    <source>
        <dbReference type="Proteomes" id="UP000309128"/>
    </source>
</evidence>
<dbReference type="AlphaFoldDB" id="A0A5S4FB68"/>
<dbReference type="RefSeq" id="WP_138669240.1">
    <property type="nucleotide sequence ID" value="NZ_VCKY01000108.1"/>
</dbReference>
<keyword evidence="2" id="KW-1185">Reference proteome</keyword>
<protein>
    <submittedName>
        <fullName evidence="1">Uncharacterized protein</fullName>
    </submittedName>
</protein>
<dbReference type="Gene3D" id="1.20.5.340">
    <property type="match status" value="1"/>
</dbReference>
<evidence type="ECO:0000313" key="1">
    <source>
        <dbReference type="EMBL" id="TMR14648.1"/>
    </source>
</evidence>
<name>A0A5S4FB68_9ACTN</name>
<dbReference type="OrthoDB" id="678047at2"/>
<dbReference type="SUPFAM" id="SSF57997">
    <property type="entry name" value="Tropomyosin"/>
    <property type="match status" value="1"/>
</dbReference>
<organism evidence="1 2">
    <name type="scientific">Nonomuraea turkmeniaca</name>
    <dbReference type="NCBI Taxonomy" id="103838"/>
    <lineage>
        <taxon>Bacteria</taxon>
        <taxon>Bacillati</taxon>
        <taxon>Actinomycetota</taxon>
        <taxon>Actinomycetes</taxon>
        <taxon>Streptosporangiales</taxon>
        <taxon>Streptosporangiaceae</taxon>
        <taxon>Nonomuraea</taxon>
    </lineage>
</organism>
<proteinExistence type="predicted"/>
<dbReference type="EMBL" id="VCKY01000108">
    <property type="protein sequence ID" value="TMR14648.1"/>
    <property type="molecule type" value="Genomic_DNA"/>
</dbReference>
<sequence>MTAPPQQRAHIADRVQRLEAWAFTVDAGMADIKAAEEQLPAMIREEVLAYTEPVFGEIMAGRATLATKEDLNDLERRLTELMEKRFESVDARFESVDAKLQSVDSKLQSVDAKLQSVDARFESVDATLQSLDTKLDQVLAALGKTDG</sequence>
<comment type="caution">
    <text evidence="1">The sequence shown here is derived from an EMBL/GenBank/DDBJ whole genome shotgun (WGS) entry which is preliminary data.</text>
</comment>
<accession>A0A5S4FB68</accession>
<dbReference type="Proteomes" id="UP000309128">
    <property type="component" value="Unassembled WGS sequence"/>
</dbReference>